<organism evidence="1 2">
    <name type="scientific">Anabaenopsis circularis NIES-21</name>
    <dbReference type="NCBI Taxonomy" id="1085406"/>
    <lineage>
        <taxon>Bacteria</taxon>
        <taxon>Bacillati</taxon>
        <taxon>Cyanobacteriota</taxon>
        <taxon>Cyanophyceae</taxon>
        <taxon>Nostocales</taxon>
        <taxon>Nodulariaceae</taxon>
        <taxon>Anabaenopsis</taxon>
    </lineage>
</organism>
<gene>
    <name evidence="1" type="ORF">NIES21_56340</name>
</gene>
<dbReference type="Proteomes" id="UP000218287">
    <property type="component" value="Chromosome"/>
</dbReference>
<protein>
    <recommendedName>
        <fullName evidence="3">Type I restriction enzyme R protein N-terminal domain-containing protein</fullName>
    </recommendedName>
</protein>
<evidence type="ECO:0000313" key="2">
    <source>
        <dbReference type="Proteomes" id="UP000218287"/>
    </source>
</evidence>
<proteinExistence type="predicted"/>
<sequence length="641" mass="75449">MYIPDSLQLFIKWIQVFDIRILQTVEDVEKKFILPMFQHLGYPDSYRQSKYALTNNLDNPAKQLKNAQIYFATDDFIQQNVSTSLVIVIYLSPNTQSFSEAINQAKFYSNYLRPLILLITNGYSLKIFKCFPYHREELIFDSIIDTLRNKQVAENIYYQLNFDSLRKTNKTTLKNFSYTEFSNIEKYLSRHTEFGKILEKSEFEPCLLKTGHHLIVVKPKVLIECNLPQAFGKGDCVIQFSSIILRRLKVSLTHPQILGQLITGLYTKPEWGCRRFLKQIDADTFEASLGQTTVILSELEAADLCLCIDAICQEYKKRIIEFEDNLETWDFKFVEFSDVRGFHLFSIDVKLWKIMHNFMKKFNYAQGKSEWHLFAQGNISIRISRGIRDHTFIVPRLSNSYSAFSNNQVDIFYEINDIHIATLERSNLNSWQEDIGIRGTWTAKYTKTWLIEKFIPKVINYYSQEFQVLEFDLDKNILNYQSQHTIIKEMNEIKDLLPYLRDIQVWLQKYSENIAATSLKQYYQVFTDLVRNTDSAIAGLDYITMNLQKIIWKLPSADTFKEEIWNFNDVIYCLDTQVAKINNCQYESSSQADLITRVFIWIIDNGKINHSQGQLNAAKQALLPLWEQCRFEMRHVYPHRQ</sequence>
<evidence type="ECO:0008006" key="3">
    <source>
        <dbReference type="Google" id="ProtNLM"/>
    </source>
</evidence>
<keyword evidence="2" id="KW-1185">Reference proteome</keyword>
<evidence type="ECO:0000313" key="1">
    <source>
        <dbReference type="EMBL" id="BAY19769.1"/>
    </source>
</evidence>
<accession>A0A1Z4GQJ9</accession>
<dbReference type="AlphaFoldDB" id="A0A1Z4GQJ9"/>
<name>A0A1Z4GQJ9_9CYAN</name>
<dbReference type="OrthoDB" id="5134836at2"/>
<reference evidence="1 2" key="1">
    <citation type="submission" date="2017-06" db="EMBL/GenBank/DDBJ databases">
        <title>Genome sequencing of cyanobaciteial culture collection at National Institute for Environmental Studies (NIES).</title>
        <authorList>
            <person name="Hirose Y."/>
            <person name="Shimura Y."/>
            <person name="Fujisawa T."/>
            <person name="Nakamura Y."/>
            <person name="Kawachi M."/>
        </authorList>
    </citation>
    <scope>NUCLEOTIDE SEQUENCE [LARGE SCALE GENOMIC DNA]</scope>
    <source>
        <strain evidence="1 2">NIES-21</strain>
    </source>
</reference>
<dbReference type="EMBL" id="AP018174">
    <property type="protein sequence ID" value="BAY19769.1"/>
    <property type="molecule type" value="Genomic_DNA"/>
</dbReference>